<dbReference type="RefSeq" id="XP_020435780.1">
    <property type="nucleotide sequence ID" value="XM_020573708.1"/>
</dbReference>
<accession>D3B2W5</accession>
<evidence type="ECO:0000313" key="3">
    <source>
        <dbReference type="EMBL" id="EFA83663.1"/>
    </source>
</evidence>
<keyword evidence="4" id="KW-1185">Reference proteome</keyword>
<evidence type="ECO:0000259" key="2">
    <source>
        <dbReference type="Pfam" id="PF00144"/>
    </source>
</evidence>
<evidence type="ECO:0000313" key="4">
    <source>
        <dbReference type="Proteomes" id="UP000001396"/>
    </source>
</evidence>
<reference evidence="3 4" key="1">
    <citation type="journal article" date="2011" name="Genome Res.">
        <title>Phylogeny-wide analysis of social amoeba genomes highlights ancient origins for complex intercellular communication.</title>
        <authorList>
            <person name="Heidel A.J."/>
            <person name="Lawal H.M."/>
            <person name="Felder M."/>
            <person name="Schilde C."/>
            <person name="Helps N.R."/>
            <person name="Tunggal B."/>
            <person name="Rivero F."/>
            <person name="John U."/>
            <person name="Schleicher M."/>
            <person name="Eichinger L."/>
            <person name="Platzer M."/>
            <person name="Noegel A.A."/>
            <person name="Schaap P."/>
            <person name="Gloeckner G."/>
        </authorList>
    </citation>
    <scope>NUCLEOTIDE SEQUENCE [LARGE SCALE GENOMIC DNA]</scope>
    <source>
        <strain evidence="4">ATCC 26659 / Pp 5 / PN500</strain>
    </source>
</reference>
<evidence type="ECO:0000256" key="1">
    <source>
        <dbReference type="SAM" id="MobiDB-lite"/>
    </source>
</evidence>
<comment type="caution">
    <text evidence="3">The sequence shown here is derived from an EMBL/GenBank/DDBJ whole genome shotgun (WGS) entry which is preliminary data.</text>
</comment>
<dbReference type="PANTHER" id="PTHR43283:SF7">
    <property type="entry name" value="BETA-LACTAMASE-RELATED DOMAIN-CONTAINING PROTEIN"/>
    <property type="match status" value="1"/>
</dbReference>
<dbReference type="InterPro" id="IPR001466">
    <property type="entry name" value="Beta-lactam-related"/>
</dbReference>
<dbReference type="InParanoid" id="D3B2W5"/>
<name>D3B2W5_HETP5</name>
<dbReference type="STRING" id="670386.D3B2W5"/>
<dbReference type="SUPFAM" id="SSF56601">
    <property type="entry name" value="beta-lactamase/transpeptidase-like"/>
    <property type="match status" value="1"/>
</dbReference>
<dbReference type="InterPro" id="IPR050789">
    <property type="entry name" value="Diverse_Enzym_Activities"/>
</dbReference>
<organism evidence="3 4">
    <name type="scientific">Heterostelium pallidum (strain ATCC 26659 / Pp 5 / PN500)</name>
    <name type="common">Cellular slime mold</name>
    <name type="synonym">Polysphondylium pallidum</name>
    <dbReference type="NCBI Taxonomy" id="670386"/>
    <lineage>
        <taxon>Eukaryota</taxon>
        <taxon>Amoebozoa</taxon>
        <taxon>Evosea</taxon>
        <taxon>Eumycetozoa</taxon>
        <taxon>Dictyostelia</taxon>
        <taxon>Acytosteliales</taxon>
        <taxon>Acytosteliaceae</taxon>
        <taxon>Heterostelium</taxon>
    </lineage>
</organism>
<keyword evidence="3" id="KW-0378">Hydrolase</keyword>
<dbReference type="AlphaFoldDB" id="D3B2W5"/>
<protein>
    <submittedName>
        <fullName evidence="3">6-aminohexanoate-dimer hydrolase</fullName>
    </submittedName>
</protein>
<dbReference type="InterPro" id="IPR012338">
    <property type="entry name" value="Beta-lactam/transpept-like"/>
</dbReference>
<dbReference type="GeneID" id="31358252"/>
<dbReference type="PANTHER" id="PTHR43283">
    <property type="entry name" value="BETA-LACTAMASE-RELATED"/>
    <property type="match status" value="1"/>
</dbReference>
<dbReference type="OMA" id="AYCCIAS"/>
<gene>
    <name evidence="3" type="ORF">PPL_02729</name>
</gene>
<dbReference type="GO" id="GO:0016787">
    <property type="term" value="F:hydrolase activity"/>
    <property type="evidence" value="ECO:0007669"/>
    <property type="project" value="UniProtKB-KW"/>
</dbReference>
<feature type="domain" description="Beta-lactamase-related" evidence="2">
    <location>
        <begin position="109"/>
        <end position="396"/>
    </location>
</feature>
<dbReference type="EMBL" id="ADBJ01000010">
    <property type="protein sequence ID" value="EFA83663.1"/>
    <property type="molecule type" value="Genomic_DNA"/>
</dbReference>
<feature type="region of interest" description="Disordered" evidence="1">
    <location>
        <begin position="1"/>
        <end position="27"/>
    </location>
</feature>
<proteinExistence type="predicted"/>
<sequence>MDRSNIQDPPEYEDQEQSDPLKKGWMIGSPPPADKIIKFIHEDNKFPQMRWSLANIRQLVPTAQISHGLGPISNLPQRPHDISQVQWVDAEGNTKTFMDMMNLTYTDGLMVLHKGHVVYEKYFGVMNPTKPHLAMSVTKSFVGTLGAILVHEGKIDDTKQVIHYVPELARTAYGDATVRQVLDMTISVKYSEDYSDENAEVWNYSQSAGSMPRLPDYDGPETLYEFLLTLRKDKEHQHDERFWYKTVNTEILAWIIRRVTQKPLAVYLSERIWQRMGAADDAYFMVDSIGTESAGGGFNTCLHDLARFGEVMRNRGFFNGQQVIPAEVVDDIKFNGDKKKFEPAGYHTLEGWSYRNMWWVGEDAVGEFEARGIHGQRIHVNTKAEMTIVRYASHPYASNIINDPPTQAAYRALANAIIFDIIIESIL</sequence>
<dbReference type="Proteomes" id="UP000001396">
    <property type="component" value="Unassembled WGS sequence"/>
</dbReference>
<dbReference type="Gene3D" id="3.40.710.10">
    <property type="entry name" value="DD-peptidase/beta-lactamase superfamily"/>
    <property type="match status" value="1"/>
</dbReference>
<dbReference type="Pfam" id="PF00144">
    <property type="entry name" value="Beta-lactamase"/>
    <property type="match status" value="1"/>
</dbReference>